<comment type="similarity">
    <text evidence="2">Belongs to the protein kinase superfamily. CAMK Ser/Thr protein kinase family. PIM subfamily.</text>
</comment>
<protein>
    <recommendedName>
        <fullName evidence="3">non-specific serine/threonine protein kinase</fullName>
        <ecNumber evidence="3">2.7.11.1</ecNumber>
    </recommendedName>
</protein>
<comment type="caution">
    <text evidence="15">The sequence shown here is derived from an EMBL/GenBank/DDBJ whole genome shotgun (WGS) entry which is preliminary data.</text>
</comment>
<evidence type="ECO:0000256" key="8">
    <source>
        <dbReference type="ARBA" id="ARBA00022840"/>
    </source>
</evidence>
<comment type="catalytic activity">
    <reaction evidence="11">
        <text>L-seryl-[protein] + ATP = O-phospho-L-seryl-[protein] + ADP + H(+)</text>
        <dbReference type="Rhea" id="RHEA:17989"/>
        <dbReference type="Rhea" id="RHEA-COMP:9863"/>
        <dbReference type="Rhea" id="RHEA-COMP:11604"/>
        <dbReference type="ChEBI" id="CHEBI:15378"/>
        <dbReference type="ChEBI" id="CHEBI:29999"/>
        <dbReference type="ChEBI" id="CHEBI:30616"/>
        <dbReference type="ChEBI" id="CHEBI:83421"/>
        <dbReference type="ChEBI" id="CHEBI:456216"/>
        <dbReference type="EC" id="2.7.11.1"/>
    </reaction>
</comment>
<dbReference type="InterPro" id="IPR011009">
    <property type="entry name" value="Kinase-like_dom_sf"/>
</dbReference>
<dbReference type="EMBL" id="CAWYQH010000090">
    <property type="protein sequence ID" value="CAK8681812.1"/>
    <property type="molecule type" value="Genomic_DNA"/>
</dbReference>
<evidence type="ECO:0000256" key="1">
    <source>
        <dbReference type="ARBA" id="ARBA00001946"/>
    </source>
</evidence>
<evidence type="ECO:0000256" key="4">
    <source>
        <dbReference type="ARBA" id="ARBA00022527"/>
    </source>
</evidence>
<comment type="catalytic activity">
    <reaction evidence="10">
        <text>L-threonyl-[protein] + ATP = O-phospho-L-threonyl-[protein] + ADP + H(+)</text>
        <dbReference type="Rhea" id="RHEA:46608"/>
        <dbReference type="Rhea" id="RHEA-COMP:11060"/>
        <dbReference type="Rhea" id="RHEA-COMP:11605"/>
        <dbReference type="ChEBI" id="CHEBI:15378"/>
        <dbReference type="ChEBI" id="CHEBI:30013"/>
        <dbReference type="ChEBI" id="CHEBI:30616"/>
        <dbReference type="ChEBI" id="CHEBI:61977"/>
        <dbReference type="ChEBI" id="CHEBI:456216"/>
        <dbReference type="EC" id="2.7.11.1"/>
    </reaction>
</comment>
<dbReference type="SMART" id="SM00220">
    <property type="entry name" value="S_TKc"/>
    <property type="match status" value="1"/>
</dbReference>
<dbReference type="PROSITE" id="PS50011">
    <property type="entry name" value="PROTEIN_KINASE_DOM"/>
    <property type="match status" value="1"/>
</dbReference>
<evidence type="ECO:0000256" key="3">
    <source>
        <dbReference type="ARBA" id="ARBA00012513"/>
    </source>
</evidence>
<keyword evidence="16" id="KW-1185">Reference proteome</keyword>
<name>A0ABP0FQ79_CLALP</name>
<evidence type="ECO:0000256" key="2">
    <source>
        <dbReference type="ARBA" id="ARBA00005505"/>
    </source>
</evidence>
<dbReference type="InterPro" id="IPR051138">
    <property type="entry name" value="PIM_Ser/Thr_kinase"/>
</dbReference>
<keyword evidence="4 13" id="KW-0723">Serine/threonine-protein kinase</keyword>
<dbReference type="PANTHER" id="PTHR22984:SF29">
    <property type="entry name" value="SERINE_THREONINE-PROTEIN KINASE PIM-1"/>
    <property type="match status" value="1"/>
</dbReference>
<keyword evidence="5" id="KW-0808">Transferase</keyword>
<sequence>MYSPIIPVSSSTRSVILDRTKFSVANKRRRSSEDSQTPQAKRFMNQIIGNKSKDQDWNKLKLNSEDAVEITSTKTVYGAKQHLHDEDHCISKDRSKKSKILFALYDVFGVLGQGGGGKVYKAVRKTDKQPVAIKQIMRKKVKHWEKVKGKNIPQEIALMLRIKEHQGIITLHEWFELKDSFIMILERPENSMDIWDYVQEVGWVTETTARMIFEQVVEANIHIHKCGVVHRDVKSENIVLDFNTGDAKLIDFGCGTLLHEDRYKHFSGTPLFYPPEWYNEGYYYARSSATWSLGVLLYEMLCGDVPFNSKEEISKADVKFMVSWSREAKHLISWMLSCDPDSRPSLKDILGHPWMNTK</sequence>
<dbReference type="InterPro" id="IPR008271">
    <property type="entry name" value="Ser/Thr_kinase_AS"/>
</dbReference>
<dbReference type="PROSITE" id="PS00108">
    <property type="entry name" value="PROTEIN_KINASE_ST"/>
    <property type="match status" value="1"/>
</dbReference>
<reference evidence="15 16" key="1">
    <citation type="submission" date="2024-02" db="EMBL/GenBank/DDBJ databases">
        <authorList>
            <person name="Daric V."/>
            <person name="Darras S."/>
        </authorList>
    </citation>
    <scope>NUCLEOTIDE SEQUENCE [LARGE SCALE GENOMIC DNA]</scope>
</reference>
<dbReference type="SUPFAM" id="SSF56112">
    <property type="entry name" value="Protein kinase-like (PK-like)"/>
    <property type="match status" value="1"/>
</dbReference>
<feature type="domain" description="Protein kinase" evidence="14">
    <location>
        <begin position="105"/>
        <end position="355"/>
    </location>
</feature>
<evidence type="ECO:0000256" key="5">
    <source>
        <dbReference type="ARBA" id="ARBA00022679"/>
    </source>
</evidence>
<keyword evidence="7" id="KW-0418">Kinase</keyword>
<organism evidence="15 16">
    <name type="scientific">Clavelina lepadiformis</name>
    <name type="common">Light-bulb sea squirt</name>
    <name type="synonym">Ascidia lepadiformis</name>
    <dbReference type="NCBI Taxonomy" id="159417"/>
    <lineage>
        <taxon>Eukaryota</taxon>
        <taxon>Metazoa</taxon>
        <taxon>Chordata</taxon>
        <taxon>Tunicata</taxon>
        <taxon>Ascidiacea</taxon>
        <taxon>Aplousobranchia</taxon>
        <taxon>Clavelinidae</taxon>
        <taxon>Clavelina</taxon>
    </lineage>
</organism>
<dbReference type="PROSITE" id="PS00107">
    <property type="entry name" value="PROTEIN_KINASE_ATP"/>
    <property type="match status" value="1"/>
</dbReference>
<proteinExistence type="inferred from homology"/>
<dbReference type="InterPro" id="IPR017441">
    <property type="entry name" value="Protein_kinase_ATP_BS"/>
</dbReference>
<dbReference type="Pfam" id="PF00069">
    <property type="entry name" value="Pkinase"/>
    <property type="match status" value="1"/>
</dbReference>
<feature type="binding site" evidence="12">
    <location>
        <position position="134"/>
    </location>
    <ligand>
        <name>ATP</name>
        <dbReference type="ChEBI" id="CHEBI:30616"/>
    </ligand>
</feature>
<evidence type="ECO:0000256" key="7">
    <source>
        <dbReference type="ARBA" id="ARBA00022777"/>
    </source>
</evidence>
<dbReference type="Gene3D" id="1.10.510.10">
    <property type="entry name" value="Transferase(Phosphotransferase) domain 1"/>
    <property type="match status" value="1"/>
</dbReference>
<keyword evidence="8 12" id="KW-0067">ATP-binding</keyword>
<evidence type="ECO:0000256" key="10">
    <source>
        <dbReference type="ARBA" id="ARBA00047899"/>
    </source>
</evidence>
<evidence type="ECO:0000256" key="13">
    <source>
        <dbReference type="RuleBase" id="RU000304"/>
    </source>
</evidence>
<dbReference type="Proteomes" id="UP001642483">
    <property type="component" value="Unassembled WGS sequence"/>
</dbReference>
<evidence type="ECO:0000313" key="16">
    <source>
        <dbReference type="Proteomes" id="UP001642483"/>
    </source>
</evidence>
<comment type="cofactor">
    <cofactor evidence="1">
        <name>Mg(2+)</name>
        <dbReference type="ChEBI" id="CHEBI:18420"/>
    </cofactor>
</comment>
<evidence type="ECO:0000256" key="6">
    <source>
        <dbReference type="ARBA" id="ARBA00022741"/>
    </source>
</evidence>
<keyword evidence="9" id="KW-0460">Magnesium</keyword>
<evidence type="ECO:0000256" key="11">
    <source>
        <dbReference type="ARBA" id="ARBA00048679"/>
    </source>
</evidence>
<dbReference type="EC" id="2.7.11.1" evidence="3"/>
<accession>A0ABP0FQ79</accession>
<dbReference type="PANTHER" id="PTHR22984">
    <property type="entry name" value="SERINE/THREONINE-PROTEIN KINASE PIM"/>
    <property type="match status" value="1"/>
</dbReference>
<dbReference type="Gene3D" id="3.30.200.20">
    <property type="entry name" value="Phosphorylase Kinase, domain 1"/>
    <property type="match status" value="1"/>
</dbReference>
<evidence type="ECO:0000256" key="12">
    <source>
        <dbReference type="PROSITE-ProRule" id="PRU10141"/>
    </source>
</evidence>
<evidence type="ECO:0000256" key="9">
    <source>
        <dbReference type="ARBA" id="ARBA00022842"/>
    </source>
</evidence>
<evidence type="ECO:0000313" key="15">
    <source>
        <dbReference type="EMBL" id="CAK8681812.1"/>
    </source>
</evidence>
<evidence type="ECO:0000259" key="14">
    <source>
        <dbReference type="PROSITE" id="PS50011"/>
    </source>
</evidence>
<dbReference type="InterPro" id="IPR000719">
    <property type="entry name" value="Prot_kinase_dom"/>
</dbReference>
<gene>
    <name evidence="15" type="ORF">CVLEPA_LOCUS12050</name>
</gene>
<keyword evidence="6 12" id="KW-0547">Nucleotide-binding</keyword>